<proteinExistence type="predicted"/>
<dbReference type="Proteomes" id="UP000225215">
    <property type="component" value="Segment"/>
</dbReference>
<dbReference type="EMBL" id="KY290955">
    <property type="protein sequence ID" value="APU01642.1"/>
    <property type="molecule type" value="Genomic_DNA"/>
</dbReference>
<name>A0A219YCH4_9CAUD</name>
<protein>
    <submittedName>
        <fullName evidence="1">Uncharacterized protein</fullName>
    </submittedName>
</protein>
<reference evidence="1 2" key="1">
    <citation type="journal article" date="2017" name="Sci. Rep.">
        <title>Characterization and diversity of phages infecting Aeromonas salmonicida subsp. salmonicida.</title>
        <authorList>
            <person name="Vincent A.T."/>
            <person name="Paquet V.E."/>
            <person name="Bernatchez A."/>
            <person name="Tremblay D.M."/>
            <person name="Moineau S."/>
            <person name="Charette S.J."/>
        </authorList>
    </citation>
    <scope>NUCLEOTIDE SEQUENCE [LARGE SCALE GENOMIC DNA]</scope>
</reference>
<sequence length="179" mass="20574">MNEEIVYAPNDGIYIGCEMVCVETVRFHGYIAIDVGTKVVVNGYDGVDLIIATDTANHPLNPFGEWKLPKKYFKLIEHNKEPTPFSFKTNSSFITVQQMRNALSHVGDGVFEMWRNDNFETVWTYKEKEILDIGNIVNHKDTDRNGVVYKVDDEGIHVRFWDGGREVFQNEALRLVRGD</sequence>
<accession>A0A219YCH4</accession>
<organism evidence="1 2">
    <name type="scientific">Aeromonas phage 65.2</name>
    <dbReference type="NCBI Taxonomy" id="1932896"/>
    <lineage>
        <taxon>Viruses</taxon>
        <taxon>Duplodnaviria</taxon>
        <taxon>Heunggongvirae</taxon>
        <taxon>Uroviricota</taxon>
        <taxon>Caudoviricetes</taxon>
        <taxon>Pantevenvirales</taxon>
        <taxon>Straboviridae</taxon>
        <taxon>Emmerichvirinae</taxon>
        <taxon>Ishigurovirus</taxon>
        <taxon>Ishigurovirus osborne</taxon>
    </lineage>
</organism>
<evidence type="ECO:0000313" key="2">
    <source>
        <dbReference type="Proteomes" id="UP000225215"/>
    </source>
</evidence>
<evidence type="ECO:0000313" key="1">
    <source>
        <dbReference type="EMBL" id="APU01642.1"/>
    </source>
</evidence>